<keyword evidence="1" id="KW-0472">Membrane</keyword>
<feature type="transmembrane region" description="Helical" evidence="1">
    <location>
        <begin position="12"/>
        <end position="29"/>
    </location>
</feature>
<evidence type="ECO:0000313" key="3">
    <source>
        <dbReference type="Proteomes" id="UP000233469"/>
    </source>
</evidence>
<dbReference type="EMBL" id="LLXL01001077">
    <property type="protein sequence ID" value="PKK66549.1"/>
    <property type="molecule type" value="Genomic_DNA"/>
</dbReference>
<keyword evidence="1" id="KW-0812">Transmembrane</keyword>
<dbReference type="VEuPathDB" id="FungiDB:RhiirA1_13508"/>
<keyword evidence="1" id="KW-1133">Transmembrane helix</keyword>
<evidence type="ECO:0000313" key="2">
    <source>
        <dbReference type="EMBL" id="PKK66549.1"/>
    </source>
</evidence>
<reference evidence="2 3" key="1">
    <citation type="submission" date="2016-04" db="EMBL/GenBank/DDBJ databases">
        <title>Genome analyses suggest a sexual origin of heterokaryosis in a supposedly ancient asexual fungus.</title>
        <authorList>
            <person name="Ropars J."/>
            <person name="Sedzielewska K."/>
            <person name="Noel J."/>
            <person name="Charron P."/>
            <person name="Farinelli L."/>
            <person name="Marton T."/>
            <person name="Kruger M."/>
            <person name="Pelin A."/>
            <person name="Brachmann A."/>
            <person name="Corradi N."/>
        </authorList>
    </citation>
    <scope>NUCLEOTIDE SEQUENCE [LARGE SCALE GENOMIC DNA]</scope>
    <source>
        <strain evidence="2 3">C2</strain>
    </source>
</reference>
<reference evidence="2 3" key="2">
    <citation type="submission" date="2017-10" db="EMBL/GenBank/DDBJ databases">
        <title>Extensive intraspecific genome diversity in a model arbuscular mycorrhizal fungus.</title>
        <authorList>
            <person name="Chen E.C.H."/>
            <person name="Morin E."/>
            <person name="Baudet D."/>
            <person name="Noel J."/>
            <person name="Ndikumana S."/>
            <person name="Charron P."/>
            <person name="St-Onge C."/>
            <person name="Giorgi J."/>
            <person name="Grigoriev I.V."/>
            <person name="Roux C."/>
            <person name="Martin F.M."/>
            <person name="Corradi N."/>
        </authorList>
    </citation>
    <scope>NUCLEOTIDE SEQUENCE [LARGE SCALE GENOMIC DNA]</scope>
    <source>
        <strain evidence="2 3">C2</strain>
    </source>
</reference>
<feature type="transmembrane region" description="Helical" evidence="1">
    <location>
        <begin position="41"/>
        <end position="62"/>
    </location>
</feature>
<evidence type="ECO:0000256" key="1">
    <source>
        <dbReference type="SAM" id="Phobius"/>
    </source>
</evidence>
<name>A0A2N1MY96_9GLOM</name>
<dbReference type="AlphaFoldDB" id="A0A2N1MY96"/>
<comment type="caution">
    <text evidence="2">The sequence shown here is derived from an EMBL/GenBank/DDBJ whole genome shotgun (WGS) entry which is preliminary data.</text>
</comment>
<gene>
    <name evidence="2" type="ORF">RhiirC2_868247</name>
</gene>
<protein>
    <submittedName>
        <fullName evidence="2">Uncharacterized protein</fullName>
    </submittedName>
</protein>
<dbReference type="Proteomes" id="UP000233469">
    <property type="component" value="Unassembled WGS sequence"/>
</dbReference>
<organism evidence="2 3">
    <name type="scientific">Rhizophagus irregularis</name>
    <dbReference type="NCBI Taxonomy" id="588596"/>
    <lineage>
        <taxon>Eukaryota</taxon>
        <taxon>Fungi</taxon>
        <taxon>Fungi incertae sedis</taxon>
        <taxon>Mucoromycota</taxon>
        <taxon>Glomeromycotina</taxon>
        <taxon>Glomeromycetes</taxon>
        <taxon>Glomerales</taxon>
        <taxon>Glomeraceae</taxon>
        <taxon>Rhizophagus</taxon>
    </lineage>
</organism>
<proteinExistence type="predicted"/>
<sequence>MEERVRDEKHYLMFIVYIGNFIQALLLYFDMVSLCERKNKLIQCFQYSIMLTCTFFIIRMFMLDRFGIINMEHY</sequence>
<accession>A0A2N1MY96</accession>